<reference evidence="2 3" key="1">
    <citation type="journal article" date="2015" name="Proc. Natl. Acad. Sci. U.S.A.">
        <title>The resurrection genome of Boea hygrometrica: A blueprint for survival of dehydration.</title>
        <authorList>
            <person name="Xiao L."/>
            <person name="Yang G."/>
            <person name="Zhang L."/>
            <person name="Yang X."/>
            <person name="Zhao S."/>
            <person name="Ji Z."/>
            <person name="Zhou Q."/>
            <person name="Hu M."/>
            <person name="Wang Y."/>
            <person name="Chen M."/>
            <person name="Xu Y."/>
            <person name="Jin H."/>
            <person name="Xiao X."/>
            <person name="Hu G."/>
            <person name="Bao F."/>
            <person name="Hu Y."/>
            <person name="Wan P."/>
            <person name="Li L."/>
            <person name="Deng X."/>
            <person name="Kuang T."/>
            <person name="Xiang C."/>
            <person name="Zhu J.K."/>
            <person name="Oliver M.J."/>
            <person name="He Y."/>
        </authorList>
    </citation>
    <scope>NUCLEOTIDE SEQUENCE [LARGE SCALE GENOMIC DNA]</scope>
    <source>
        <strain evidence="3">cv. XS01</strain>
    </source>
</reference>
<keyword evidence="3" id="KW-1185">Reference proteome</keyword>
<dbReference type="AlphaFoldDB" id="A0A2Z7DDP8"/>
<organism evidence="2 3">
    <name type="scientific">Dorcoceras hygrometricum</name>
    <dbReference type="NCBI Taxonomy" id="472368"/>
    <lineage>
        <taxon>Eukaryota</taxon>
        <taxon>Viridiplantae</taxon>
        <taxon>Streptophyta</taxon>
        <taxon>Embryophyta</taxon>
        <taxon>Tracheophyta</taxon>
        <taxon>Spermatophyta</taxon>
        <taxon>Magnoliopsida</taxon>
        <taxon>eudicotyledons</taxon>
        <taxon>Gunneridae</taxon>
        <taxon>Pentapetalae</taxon>
        <taxon>asterids</taxon>
        <taxon>lamiids</taxon>
        <taxon>Lamiales</taxon>
        <taxon>Gesneriaceae</taxon>
        <taxon>Didymocarpoideae</taxon>
        <taxon>Trichosporeae</taxon>
        <taxon>Loxocarpinae</taxon>
        <taxon>Dorcoceras</taxon>
    </lineage>
</organism>
<accession>A0A2Z7DDP8</accession>
<feature type="region of interest" description="Disordered" evidence="1">
    <location>
        <begin position="1"/>
        <end position="57"/>
    </location>
</feature>
<dbReference type="EMBL" id="KQ987289">
    <property type="protein sequence ID" value="KZV57444.1"/>
    <property type="molecule type" value="Genomic_DNA"/>
</dbReference>
<evidence type="ECO:0000313" key="2">
    <source>
        <dbReference type="EMBL" id="KZV57444.1"/>
    </source>
</evidence>
<sequence>MGLIPSSTEVVGKLEPDQKRAGSGYPRWYSEGTPELVQQKTTRSQRKPKLVHQLGARACQEQKGSREAYTQFSYAKSAMAATLNVDRAQSHKAAGALNVKGHKVQPCQNLFRRLVNGWKDVSIGQNLHSAIYLKKTMSNND</sequence>
<name>A0A2Z7DDP8_9LAMI</name>
<proteinExistence type="predicted"/>
<dbReference type="Proteomes" id="UP000250235">
    <property type="component" value="Unassembled WGS sequence"/>
</dbReference>
<evidence type="ECO:0000256" key="1">
    <source>
        <dbReference type="SAM" id="MobiDB-lite"/>
    </source>
</evidence>
<gene>
    <name evidence="2" type="ORF">F511_29225</name>
</gene>
<protein>
    <submittedName>
        <fullName evidence="2">Uncharacterized protein</fullName>
    </submittedName>
</protein>
<evidence type="ECO:0000313" key="3">
    <source>
        <dbReference type="Proteomes" id="UP000250235"/>
    </source>
</evidence>